<dbReference type="InterPro" id="IPR001466">
    <property type="entry name" value="Beta-lactam-related"/>
</dbReference>
<evidence type="ECO:0000313" key="3">
    <source>
        <dbReference type="Proteomes" id="UP000239209"/>
    </source>
</evidence>
<comment type="caution">
    <text evidence="2">The sequence shown here is derived from an EMBL/GenBank/DDBJ whole genome shotgun (WGS) entry which is preliminary data.</text>
</comment>
<dbReference type="EMBL" id="PVZG01000001">
    <property type="protein sequence ID" value="PRY32870.1"/>
    <property type="molecule type" value="Genomic_DNA"/>
</dbReference>
<dbReference type="PANTHER" id="PTHR46825:SF9">
    <property type="entry name" value="BETA-LACTAMASE-RELATED DOMAIN-CONTAINING PROTEIN"/>
    <property type="match status" value="1"/>
</dbReference>
<dbReference type="SUPFAM" id="SSF56601">
    <property type="entry name" value="beta-lactamase/transpeptidase-like"/>
    <property type="match status" value="1"/>
</dbReference>
<feature type="domain" description="Beta-lactamase-related" evidence="1">
    <location>
        <begin position="39"/>
        <end position="290"/>
    </location>
</feature>
<accession>A0A2T0SHI1</accession>
<dbReference type="Proteomes" id="UP000239209">
    <property type="component" value="Unassembled WGS sequence"/>
</dbReference>
<keyword evidence="3" id="KW-1185">Reference proteome</keyword>
<dbReference type="PANTHER" id="PTHR46825">
    <property type="entry name" value="D-ALANYL-D-ALANINE-CARBOXYPEPTIDASE/ENDOPEPTIDASE AMPH"/>
    <property type="match status" value="1"/>
</dbReference>
<evidence type="ECO:0000259" key="1">
    <source>
        <dbReference type="Pfam" id="PF00144"/>
    </source>
</evidence>
<evidence type="ECO:0000313" key="2">
    <source>
        <dbReference type="EMBL" id="PRY32870.1"/>
    </source>
</evidence>
<dbReference type="InterPro" id="IPR050491">
    <property type="entry name" value="AmpC-like"/>
</dbReference>
<dbReference type="Gene3D" id="3.40.710.10">
    <property type="entry name" value="DD-peptidase/beta-lactamase superfamily"/>
    <property type="match status" value="1"/>
</dbReference>
<name>A0A2T0SHI1_9ACTN</name>
<protein>
    <submittedName>
        <fullName evidence="2">Beta-lactamase</fullName>
    </submittedName>
</protein>
<gene>
    <name evidence="2" type="ORF">CLV70_10129</name>
</gene>
<dbReference type="RefSeq" id="WP_106124253.1">
    <property type="nucleotide sequence ID" value="NZ_PVZG01000001.1"/>
</dbReference>
<dbReference type="Pfam" id="PF00144">
    <property type="entry name" value="Beta-lactamase"/>
    <property type="match status" value="1"/>
</dbReference>
<sequence>MDPHDRIAALVAQAGYGTGDAVVAGLRRGTDPPVIVAQGIPADTVLYTASLSKQVTAACAALLVTRGRLDAESALGEWMPELPAWADGIRVRHLIHHTSGLPEGVEFDELHAAGLDRTSAGIIQALSRTDRLMTAPGTTFRYCNSGYVCLAAVVERAAGRPLPDFAREQVFEPLGMPATRFWPGPQPHPPGAAPTGAGYPAPLSLGDGGMWSTAPDLLRWNDAMSRDELGVAALVQSPGELGDYAWGIDVRTYAGTRVYRHGGLWAGLSAQLVRIPGAGGFVVLALDIDEDRTAGLAGALIADLLPGA</sequence>
<reference evidence="2 3" key="1">
    <citation type="submission" date="2018-03" db="EMBL/GenBank/DDBJ databases">
        <title>Genomic Encyclopedia of Archaeal and Bacterial Type Strains, Phase II (KMG-II): from individual species to whole genera.</title>
        <authorList>
            <person name="Goeker M."/>
        </authorList>
    </citation>
    <scope>NUCLEOTIDE SEQUENCE [LARGE SCALE GENOMIC DNA]</scope>
    <source>
        <strain evidence="2 3">DSM 45348</strain>
    </source>
</reference>
<dbReference type="OrthoDB" id="9809635at2"/>
<dbReference type="InterPro" id="IPR012338">
    <property type="entry name" value="Beta-lactam/transpept-like"/>
</dbReference>
<organism evidence="2 3">
    <name type="scientific">Pseudosporangium ferrugineum</name>
    <dbReference type="NCBI Taxonomy" id="439699"/>
    <lineage>
        <taxon>Bacteria</taxon>
        <taxon>Bacillati</taxon>
        <taxon>Actinomycetota</taxon>
        <taxon>Actinomycetes</taxon>
        <taxon>Micromonosporales</taxon>
        <taxon>Micromonosporaceae</taxon>
        <taxon>Pseudosporangium</taxon>
    </lineage>
</organism>
<proteinExistence type="predicted"/>
<dbReference type="AlphaFoldDB" id="A0A2T0SHI1"/>